<evidence type="ECO:0000313" key="2">
    <source>
        <dbReference type="Proteomes" id="UP001497744"/>
    </source>
</evidence>
<proteinExistence type="predicted"/>
<comment type="caution">
    <text evidence="1">The sequence shown here is derived from an EMBL/GenBank/DDBJ whole genome shotgun (WGS) entry which is preliminary data.</text>
</comment>
<accession>A0AAV4LU41</accession>
<dbReference type="EMBL" id="BPLF01000002">
    <property type="protein sequence ID" value="GIX63090.1"/>
    <property type="molecule type" value="Genomic_DNA"/>
</dbReference>
<keyword evidence="2" id="KW-1185">Reference proteome</keyword>
<protein>
    <submittedName>
        <fullName evidence="1">Variant erythrocyte surface antigen-1 family protein</fullName>
    </submittedName>
</protein>
<dbReference type="AlphaFoldDB" id="A0AAV4LU41"/>
<organism evidence="1 2">
    <name type="scientific">Babesia caballi</name>
    <dbReference type="NCBI Taxonomy" id="5871"/>
    <lineage>
        <taxon>Eukaryota</taxon>
        <taxon>Sar</taxon>
        <taxon>Alveolata</taxon>
        <taxon>Apicomplexa</taxon>
        <taxon>Aconoidasida</taxon>
        <taxon>Piroplasmida</taxon>
        <taxon>Babesiidae</taxon>
        <taxon>Babesia</taxon>
    </lineage>
</organism>
<gene>
    <name evidence="1" type="ORF">BcabD6B2_25250</name>
</gene>
<reference evidence="1 2" key="1">
    <citation type="submission" date="2021-06" db="EMBL/GenBank/DDBJ databases">
        <title>Genome sequence of Babesia caballi.</title>
        <authorList>
            <person name="Yamagishi J."/>
            <person name="Kidaka T."/>
            <person name="Ochi A."/>
        </authorList>
    </citation>
    <scope>NUCLEOTIDE SEQUENCE [LARGE SCALE GENOMIC DNA]</scope>
    <source>
        <strain evidence="1">USDA-D6B2</strain>
    </source>
</reference>
<sequence>MTAAQQKTSLTDAPKNAKEAIDWILRLSGRDKGMFWDGDDAMIGLTTTLSGLLDNTNQDLAQSVQKIFNEAIQCVIQQLGQSLNNTNGYFTKYFKELSDVEKAEGKIVDIDKWVTAVKHWIEEGYDPLGQTDGPIIKFADSLAVLMGYNNGQLNDEGLAKKDVYVSAYDANNATWAAVKTSKKENECVCIFLDVVITLFPLLSLLYWNGRRDKKSEDGVWADERLCNSGSELSKFLNVVGFKDFEQLHTVYTKIVGHKRHNNYASTKQNCSVDLWVKGSTLSGRIQTAFREFGMVMSGDDHPSTFGDFLKKLIERAKCDCVFDGFCNEGICANTNSRNSSVNPFPFAKLFIIAIAYQKAIESSSITKTVLASAAAVTGVGISAYLAYISNLIPTLATLL</sequence>
<name>A0AAV4LU41_BABCB</name>
<dbReference type="GeneID" id="94194571"/>
<evidence type="ECO:0000313" key="1">
    <source>
        <dbReference type="EMBL" id="GIX63090.1"/>
    </source>
</evidence>
<dbReference type="RefSeq" id="XP_067715159.1">
    <property type="nucleotide sequence ID" value="XM_067859058.1"/>
</dbReference>
<dbReference type="Proteomes" id="UP001497744">
    <property type="component" value="Unassembled WGS sequence"/>
</dbReference>